<protein>
    <submittedName>
        <fullName evidence="1">Uncharacterized protein</fullName>
    </submittedName>
</protein>
<evidence type="ECO:0000313" key="1">
    <source>
        <dbReference type="EMBL" id="KAJ8669835.1"/>
    </source>
</evidence>
<name>A0ACC2NF60_9HYME</name>
<gene>
    <name evidence="1" type="ORF">QAD02_001094</name>
</gene>
<evidence type="ECO:0000313" key="2">
    <source>
        <dbReference type="Proteomes" id="UP001239111"/>
    </source>
</evidence>
<accession>A0ACC2NF60</accession>
<reference evidence="1" key="1">
    <citation type="submission" date="2023-04" db="EMBL/GenBank/DDBJ databases">
        <title>A chromosome-level genome assembly of the parasitoid wasp Eretmocerus hayati.</title>
        <authorList>
            <person name="Zhong Y."/>
            <person name="Liu S."/>
            <person name="Liu Y."/>
        </authorList>
    </citation>
    <scope>NUCLEOTIDE SEQUENCE</scope>
    <source>
        <strain evidence="1">ZJU_SS_LIU_2023</strain>
    </source>
</reference>
<comment type="caution">
    <text evidence="1">The sequence shown here is derived from an EMBL/GenBank/DDBJ whole genome shotgun (WGS) entry which is preliminary data.</text>
</comment>
<keyword evidence="2" id="KW-1185">Reference proteome</keyword>
<dbReference type="Proteomes" id="UP001239111">
    <property type="component" value="Chromosome 3"/>
</dbReference>
<feature type="non-terminal residue" evidence="1">
    <location>
        <position position="1"/>
    </location>
</feature>
<sequence length="1265" mass="142163">WLFKTFVTGFRRELNPSDLYYSLNEHSSHNLGERIAAEWRKESEKFRDLKKDGEPSLARVLARCFGKDLLFAGMVQAFLEFIIRLSRPFILLQLLHYSSDNNNSSTSSQMDKSEVYGWATALVLGVFLDCFVCHLCVQNLMHTGMKIRIACCSLLYRKILRAPVTFTEDQTSVGQVLNLLSNDVSRLDHAVYYAHYIWMAPLQAILVFYFLYKEVDLAASSGILLQLFFIPVLGLFGRLTNRLTSKYTVKTDERLRLTNEIIKGIKAIKMYAWEKPFSKLVDQIRRKEMHIVKQHSIITDISLASEFYIPRLCIFITVLSYVLLGYKVNAEKVYVVTALYDVLRMSMYTLFPMCLHDIAEALVSMKRLQKFMSIEEVNYLPSCPSNEFKTPDQCEPVILLENVTAQWSQKFNVLENINLSIKNGSLTGVVGQVGSGKTSLLHAILGELTLTKGNSSFHGTISYAPQEAWIFASSFRQNILFGRPMDAIRYERVIDICQLRQDLNQLPRGDATLLGDKGINLSGGQCARINLARAIYRDSEIYLLDDPLSSVDAVVGRAIFRECICGYLKHKTVILVTHQYQYLDELDRVVVLENGKIKDEGTVTELQARGVDLSQTAKTGNGFNQVQCNSEHQIKLSQKSKPSEGMNGIGFEMEEDNLEEMRSGGSVSTKTYLLYLQASKNLPLVIFVILASFSHQLAASGGDYFLAHWVNIEENSTMKNSTCDDQVNKCDDRDWYVDIYGSITAATILFCLLQSWSFFEMSMRIANNLHANIFASVIRSTIDFFCSNPLGRIMNRFSKDMSIVDTEVSRAMIDVIQNAIHIFAAFVVVISVNPWLIIPAFVVGCLFYLFSLFFIKTSRSIKRLEATTRSPVFNHVSDSLQGLAVIRALKANDMLVDEFDEHLDLHSSACFIFFSGSRGLGMYLDLFCSIFLSCVLLSLVALDSRSLVGDIGLAVTQCMLLINTLQWGVRQFAELENQMTSVERLLEYSQLPSEKYEITDEDKKVKVSKKWPSKGEIQFDKVSLRYGKQMPCVLQDICLKIGSKEKIGIVGRTGAGKSSLVNALFKMAYIDGEIIIDGVSTSSLDLYELRSKISILPQEPTLFTGTVRSNLDPLNEHSSAELCSALDHVGLNGCSLDRRVAEAGCNFSVGQRQLLCLARAILRRNTILVLDEATANVDPGTDKLIKAAVADKFRDCTVIIVAHRLHSIIHCDKIIVMEGGKVAEFDHPYVLLAKGNGNLYDIVQEAGDGVADQLKELAKEVRMKQ</sequence>
<proteinExistence type="predicted"/>
<dbReference type="EMBL" id="CM056743">
    <property type="protein sequence ID" value="KAJ8669835.1"/>
    <property type="molecule type" value="Genomic_DNA"/>
</dbReference>
<organism evidence="1 2">
    <name type="scientific">Eretmocerus hayati</name>
    <dbReference type="NCBI Taxonomy" id="131215"/>
    <lineage>
        <taxon>Eukaryota</taxon>
        <taxon>Metazoa</taxon>
        <taxon>Ecdysozoa</taxon>
        <taxon>Arthropoda</taxon>
        <taxon>Hexapoda</taxon>
        <taxon>Insecta</taxon>
        <taxon>Pterygota</taxon>
        <taxon>Neoptera</taxon>
        <taxon>Endopterygota</taxon>
        <taxon>Hymenoptera</taxon>
        <taxon>Apocrita</taxon>
        <taxon>Proctotrupomorpha</taxon>
        <taxon>Chalcidoidea</taxon>
        <taxon>Aphelinidae</taxon>
        <taxon>Aphelininae</taxon>
        <taxon>Eretmocerus</taxon>
    </lineage>
</organism>